<dbReference type="VEuPathDB" id="FungiDB:A1O9_07804"/>
<dbReference type="Pfam" id="PF04082">
    <property type="entry name" value="Fungal_trans"/>
    <property type="match status" value="1"/>
</dbReference>
<keyword evidence="5" id="KW-0539">Nucleus</keyword>
<organism evidence="8 9">
    <name type="scientific">Exophiala aquamarina CBS 119918</name>
    <dbReference type="NCBI Taxonomy" id="1182545"/>
    <lineage>
        <taxon>Eukaryota</taxon>
        <taxon>Fungi</taxon>
        <taxon>Dikarya</taxon>
        <taxon>Ascomycota</taxon>
        <taxon>Pezizomycotina</taxon>
        <taxon>Eurotiomycetes</taxon>
        <taxon>Chaetothyriomycetidae</taxon>
        <taxon>Chaetothyriales</taxon>
        <taxon>Herpotrichiellaceae</taxon>
        <taxon>Exophiala</taxon>
    </lineage>
</organism>
<keyword evidence="1" id="KW-0479">Metal-binding</keyword>
<dbReference type="SUPFAM" id="SSF57701">
    <property type="entry name" value="Zn2/Cys6 DNA-binding domain"/>
    <property type="match status" value="1"/>
</dbReference>
<dbReference type="PANTHER" id="PTHR31668">
    <property type="entry name" value="GLUCOSE TRANSPORT TRANSCRIPTION REGULATOR RGT1-RELATED-RELATED"/>
    <property type="match status" value="1"/>
</dbReference>
<feature type="domain" description="Zn(2)-C6 fungal-type" evidence="7">
    <location>
        <begin position="26"/>
        <end position="55"/>
    </location>
</feature>
<reference evidence="8 9" key="1">
    <citation type="submission" date="2013-03" db="EMBL/GenBank/DDBJ databases">
        <title>The Genome Sequence of Exophiala aquamarina CBS 119918.</title>
        <authorList>
            <consortium name="The Broad Institute Genomics Platform"/>
            <person name="Cuomo C."/>
            <person name="de Hoog S."/>
            <person name="Gorbushina A."/>
            <person name="Walker B."/>
            <person name="Young S.K."/>
            <person name="Zeng Q."/>
            <person name="Gargeya S."/>
            <person name="Fitzgerald M."/>
            <person name="Haas B."/>
            <person name="Abouelleil A."/>
            <person name="Allen A.W."/>
            <person name="Alvarado L."/>
            <person name="Arachchi H.M."/>
            <person name="Berlin A.M."/>
            <person name="Chapman S.B."/>
            <person name="Gainer-Dewar J."/>
            <person name="Goldberg J."/>
            <person name="Griggs A."/>
            <person name="Gujja S."/>
            <person name="Hansen M."/>
            <person name="Howarth C."/>
            <person name="Imamovic A."/>
            <person name="Ireland A."/>
            <person name="Larimer J."/>
            <person name="McCowan C."/>
            <person name="Murphy C."/>
            <person name="Pearson M."/>
            <person name="Poon T.W."/>
            <person name="Priest M."/>
            <person name="Roberts A."/>
            <person name="Saif S."/>
            <person name="Shea T."/>
            <person name="Sisk P."/>
            <person name="Sykes S."/>
            <person name="Wortman J."/>
            <person name="Nusbaum C."/>
            <person name="Birren B."/>
        </authorList>
    </citation>
    <scope>NUCLEOTIDE SEQUENCE [LARGE SCALE GENOMIC DNA]</scope>
    <source>
        <strain evidence="8 9">CBS 119918</strain>
    </source>
</reference>
<dbReference type="InterPro" id="IPR050797">
    <property type="entry name" value="Carb_Metab_Trans_Reg"/>
</dbReference>
<sequence length="636" mass="71046">MTDRQTSAHVSYHLHGMSGRKLAKRACDGCKIRKIKCTELAPCDGCIAAGIACTFVKHASTRGPRRPRKSTLDEIRRTQREWEDLGLAEAAPPVPVVHTKLDSESVFAPNKVAALVLQLCVYRLRMYPVWPVIKVERLVASLQKPEPDIEVFALAYAVAAATIAQIRTITSNQPGQVTAEMMEAQCQYAKAQRNKNQPPDLTTVRIPFFLHIYYENLEPGGLQSITHLREAIAIAHMIGLHRESYYVNVQPEEQEIRRRTLWLLFVTERGVSILHKLLVVIKTKIAFPSTNDTDERDVLLAYQRLITMFWSFDQAGVFEHLDSQDFDFSNATPLSEPVQTKALAAMRKQLDEEAGKSSHRMNDIQALDILVTRQWMRIIIWRLSQSHGFFSQGAKSAASSLNEPIFIAREFLQVICQMPETAIESHGPALETKVFEIASSVADAMALGFTGFNQLAQPDPDMAQDALLRLQRLLGRNNGSTGYFESSLRFSPAHPHDDPTLENMEIEKQLQVDGFDFTNVLGPVDSPDTESLADDSSAQVSPSNSTQLQEVFGQQAPNPVWGSNQGPTADLGFVDAQNRFRSWQDINFNTNALESNASILPGQLGDTTGVDVSHTHRSSVYSEPLDVSQLNLWYMK</sequence>
<evidence type="ECO:0000313" key="9">
    <source>
        <dbReference type="Proteomes" id="UP000027920"/>
    </source>
</evidence>
<feature type="region of interest" description="Disordered" evidence="6">
    <location>
        <begin position="521"/>
        <end position="549"/>
    </location>
</feature>
<dbReference type="PROSITE" id="PS00463">
    <property type="entry name" value="ZN2_CY6_FUNGAL_1"/>
    <property type="match status" value="1"/>
</dbReference>
<dbReference type="InterPro" id="IPR007219">
    <property type="entry name" value="XnlR_reg_dom"/>
</dbReference>
<dbReference type="GO" id="GO:0008270">
    <property type="term" value="F:zinc ion binding"/>
    <property type="evidence" value="ECO:0007669"/>
    <property type="project" value="InterPro"/>
</dbReference>
<dbReference type="Gene3D" id="4.10.240.10">
    <property type="entry name" value="Zn(2)-C6 fungal-type DNA-binding domain"/>
    <property type="match status" value="1"/>
</dbReference>
<dbReference type="RefSeq" id="XP_013258813.1">
    <property type="nucleotide sequence ID" value="XM_013403359.1"/>
</dbReference>
<keyword evidence="3" id="KW-0238">DNA-binding</keyword>
<dbReference type="PANTHER" id="PTHR31668:SF28">
    <property type="entry name" value="ZN(II)2CYS6 TRANSCRIPTION FACTOR (EUROFUNG)"/>
    <property type="match status" value="1"/>
</dbReference>
<evidence type="ECO:0000256" key="5">
    <source>
        <dbReference type="ARBA" id="ARBA00023242"/>
    </source>
</evidence>
<dbReference type="STRING" id="1182545.A0A072PAD3"/>
<dbReference type="CDD" id="cd00067">
    <property type="entry name" value="GAL4"/>
    <property type="match status" value="1"/>
</dbReference>
<evidence type="ECO:0000256" key="6">
    <source>
        <dbReference type="SAM" id="MobiDB-lite"/>
    </source>
</evidence>
<dbReference type="PROSITE" id="PS50048">
    <property type="entry name" value="ZN2_CY6_FUNGAL_2"/>
    <property type="match status" value="1"/>
</dbReference>
<dbReference type="AlphaFoldDB" id="A0A072PAD3"/>
<evidence type="ECO:0000256" key="2">
    <source>
        <dbReference type="ARBA" id="ARBA00023015"/>
    </source>
</evidence>
<dbReference type="GeneID" id="25282717"/>
<keyword evidence="4" id="KW-0804">Transcription</keyword>
<dbReference type="HOGENOM" id="CLU_016574_7_0_1"/>
<dbReference type="GO" id="GO:0006351">
    <property type="term" value="P:DNA-templated transcription"/>
    <property type="evidence" value="ECO:0007669"/>
    <property type="project" value="InterPro"/>
</dbReference>
<evidence type="ECO:0000256" key="1">
    <source>
        <dbReference type="ARBA" id="ARBA00022723"/>
    </source>
</evidence>
<keyword evidence="2" id="KW-0805">Transcription regulation</keyword>
<gene>
    <name evidence="8" type="ORF">A1O9_07804</name>
</gene>
<evidence type="ECO:0000313" key="8">
    <source>
        <dbReference type="EMBL" id="KEF56223.1"/>
    </source>
</evidence>
<keyword evidence="9" id="KW-1185">Reference proteome</keyword>
<dbReference type="GO" id="GO:0003677">
    <property type="term" value="F:DNA binding"/>
    <property type="evidence" value="ECO:0007669"/>
    <property type="project" value="UniProtKB-KW"/>
</dbReference>
<feature type="compositionally biased region" description="Polar residues" evidence="6">
    <location>
        <begin position="534"/>
        <end position="549"/>
    </location>
</feature>
<dbReference type="InterPro" id="IPR001138">
    <property type="entry name" value="Zn2Cys6_DnaBD"/>
</dbReference>
<name>A0A072PAD3_9EURO</name>
<dbReference type="GO" id="GO:0000981">
    <property type="term" value="F:DNA-binding transcription factor activity, RNA polymerase II-specific"/>
    <property type="evidence" value="ECO:0007669"/>
    <property type="project" value="InterPro"/>
</dbReference>
<accession>A0A072PAD3</accession>
<evidence type="ECO:0000256" key="3">
    <source>
        <dbReference type="ARBA" id="ARBA00023125"/>
    </source>
</evidence>
<evidence type="ECO:0000256" key="4">
    <source>
        <dbReference type="ARBA" id="ARBA00023163"/>
    </source>
</evidence>
<evidence type="ECO:0000259" key="7">
    <source>
        <dbReference type="PROSITE" id="PS50048"/>
    </source>
</evidence>
<dbReference type="EMBL" id="AMGV01000006">
    <property type="protein sequence ID" value="KEF56223.1"/>
    <property type="molecule type" value="Genomic_DNA"/>
</dbReference>
<dbReference type="SMART" id="SM00066">
    <property type="entry name" value="GAL4"/>
    <property type="match status" value="1"/>
</dbReference>
<dbReference type="InterPro" id="IPR036864">
    <property type="entry name" value="Zn2-C6_fun-type_DNA-bd_sf"/>
</dbReference>
<proteinExistence type="predicted"/>
<dbReference type="CDD" id="cd12148">
    <property type="entry name" value="fungal_TF_MHR"/>
    <property type="match status" value="1"/>
</dbReference>
<dbReference type="Pfam" id="PF00172">
    <property type="entry name" value="Zn_clus"/>
    <property type="match status" value="1"/>
</dbReference>
<protein>
    <recommendedName>
        <fullName evidence="7">Zn(2)-C6 fungal-type domain-containing protein</fullName>
    </recommendedName>
</protein>
<comment type="caution">
    <text evidence="8">The sequence shown here is derived from an EMBL/GenBank/DDBJ whole genome shotgun (WGS) entry which is preliminary data.</text>
</comment>
<dbReference type="OrthoDB" id="2740448at2759"/>
<dbReference type="Proteomes" id="UP000027920">
    <property type="component" value="Unassembled WGS sequence"/>
</dbReference>